<dbReference type="Proteomes" id="UP001190700">
    <property type="component" value="Unassembled WGS sequence"/>
</dbReference>
<feature type="transmembrane region" description="Helical" evidence="2">
    <location>
        <begin position="438"/>
        <end position="457"/>
    </location>
</feature>
<feature type="transmembrane region" description="Helical" evidence="2">
    <location>
        <begin position="637"/>
        <end position="658"/>
    </location>
</feature>
<feature type="compositionally biased region" description="Gly residues" evidence="1">
    <location>
        <begin position="97"/>
        <end position="106"/>
    </location>
</feature>
<evidence type="ECO:0000313" key="4">
    <source>
        <dbReference type="Proteomes" id="UP001190700"/>
    </source>
</evidence>
<keyword evidence="4" id="KW-1185">Reference proteome</keyword>
<feature type="transmembrane region" description="Helical" evidence="2">
    <location>
        <begin position="524"/>
        <end position="546"/>
    </location>
</feature>
<gene>
    <name evidence="3" type="ORF">CYMTET_53348</name>
</gene>
<keyword evidence="2" id="KW-0472">Membrane</keyword>
<accession>A0AAE0EPT8</accession>
<organism evidence="3 4">
    <name type="scientific">Cymbomonas tetramitiformis</name>
    <dbReference type="NCBI Taxonomy" id="36881"/>
    <lineage>
        <taxon>Eukaryota</taxon>
        <taxon>Viridiplantae</taxon>
        <taxon>Chlorophyta</taxon>
        <taxon>Pyramimonadophyceae</taxon>
        <taxon>Pyramimonadales</taxon>
        <taxon>Pyramimonadaceae</taxon>
        <taxon>Cymbomonas</taxon>
    </lineage>
</organism>
<keyword evidence="2" id="KW-1133">Transmembrane helix</keyword>
<dbReference type="AlphaFoldDB" id="A0AAE0EPT8"/>
<evidence type="ECO:0008006" key="5">
    <source>
        <dbReference type="Google" id="ProtNLM"/>
    </source>
</evidence>
<reference evidence="3 4" key="1">
    <citation type="journal article" date="2015" name="Genome Biol. Evol.">
        <title>Comparative Genomics of a Bacterivorous Green Alga Reveals Evolutionary Causalities and Consequences of Phago-Mixotrophic Mode of Nutrition.</title>
        <authorList>
            <person name="Burns J.A."/>
            <person name="Paasch A."/>
            <person name="Narechania A."/>
            <person name="Kim E."/>
        </authorList>
    </citation>
    <scope>NUCLEOTIDE SEQUENCE [LARGE SCALE GENOMIC DNA]</scope>
    <source>
        <strain evidence="3 4">PLY_AMNH</strain>
    </source>
</reference>
<dbReference type="EMBL" id="LGRX02035004">
    <property type="protein sequence ID" value="KAK3236513.1"/>
    <property type="molecule type" value="Genomic_DNA"/>
</dbReference>
<feature type="compositionally biased region" description="Low complexity" evidence="1">
    <location>
        <begin position="66"/>
        <end position="82"/>
    </location>
</feature>
<evidence type="ECO:0000256" key="1">
    <source>
        <dbReference type="SAM" id="MobiDB-lite"/>
    </source>
</evidence>
<name>A0AAE0EPT8_9CHLO</name>
<feature type="transmembrane region" description="Helical" evidence="2">
    <location>
        <begin position="574"/>
        <end position="597"/>
    </location>
</feature>
<evidence type="ECO:0000313" key="3">
    <source>
        <dbReference type="EMBL" id="KAK3236513.1"/>
    </source>
</evidence>
<keyword evidence="2" id="KW-0812">Transmembrane</keyword>
<protein>
    <recommendedName>
        <fullName evidence="5">Polycystin cation channel PKD1/PKD2 domain-containing protein</fullName>
    </recommendedName>
</protein>
<sequence>MWEQLPAPSQPPAVLLEAQEEECYLYLDLEQSVRTYTFYVSSEAAAPIIDASASRRLSTVTFPTPLESPALPSLPEHGVKGAPPGGGSEGRRRLLARGGGGGGGKGGKNKGGEKVDSSANELDDTGFKKSARASEASPDADLNILRYLSLDGSNRLIGGILVHAQRREKVAASWCTTRFQNLAGRCLGQMVELRYGQDQALDNSSPLYSDVNIEEYYDVSPESGYLSQPARQPMPFAARTEALTAADGGRHHWYGSVFPAPAEGLRYPVMIGNTVNQGRAFDMIEFLKSGGYQNDRQNVVEVGAEMVVYNDQLMVLTLCSMRWDIGRGRWLFSMHTQPMKLKEMVYLPVGGSNSDNMRCLADWVVCLMAACMLFSDFVGPALSARIGIRMPAVSFLGARKGSHTWKRAFNKLKVMHSICKEEAEDVDRESSEGTTALGGFRITIMTLFLSLAFQVYLSGYLIANLKLEAGRGILDDTYAQAHFTMPAKLDQADPTAETLPRWALPDDDAGLEAYVHMLGDTDRIAAVFMLSNILRALPLFFMLYHLQQQFEFQKKVSLLTSTIKACASDMLNMIFIILLYTAILGGLAMACLVDQIAATQQFHMEGVAHQMAMFSFLGDYTFCKGLLDSMRRLEMDLYGTVLVIGFAAVNLLLIMFTLGQFAMAIIGDAFTEEKECSAQIIRIRRFGPTVFSIDVSQLQHISSIRPLDTLM</sequence>
<proteinExistence type="predicted"/>
<evidence type="ECO:0000256" key="2">
    <source>
        <dbReference type="SAM" id="Phobius"/>
    </source>
</evidence>
<feature type="region of interest" description="Disordered" evidence="1">
    <location>
        <begin position="66"/>
        <end position="134"/>
    </location>
</feature>
<comment type="caution">
    <text evidence="3">The sequence shown here is derived from an EMBL/GenBank/DDBJ whole genome shotgun (WGS) entry which is preliminary data.</text>
</comment>